<sequence length="488" mass="53857">MEDRGEVEREEATGSESVEESEEEDPEEADEDPEEADEDTEESEEEADEDPEEAEEEADGGEGNEEETVLAMGQGDGPAAAAESEKTVTVEGGDEEKAMVTALKDGSGEDTGLEGISFLKFATPDTAESAFQKLQQPDALIDIDRSVKEYAPTPKKSIQELAMKVKSVYLEHIPLSWDEGNIEECCKSYGEIQEVRILKKSKKKISFVEFSFRKSALACVEGINSAKIGGEVKLTASLARPRRQIHLDKKSAKGGFKVSSGAASEGANNSIKKKDHKKEVMVKKSSHKLPKGDVSKLTSQVDAEVPQASNLHKGKRKAEKTENTAVNGRLPKKPRKNRDVLTKPSNRARHVDYAGESSGNMKRSMGPRYVTTNQSYPIVGTLSRSKPNARDLEPHAGYIPPVNRVRAPADRVQVTYVYDEPRAAPSNYHHIDSLPYTREIAAPPPAYYGYTSDPQYQGEYAYTYLPPPRLSGSDYRRSGAYSPPRRYY</sequence>
<evidence type="ECO:0000313" key="1">
    <source>
        <dbReference type="EnsemblPlants" id="AVESA.00010b.r2.5AG0817380.1.CDS"/>
    </source>
</evidence>
<dbReference type="Proteomes" id="UP001732700">
    <property type="component" value="Chromosome 5A"/>
</dbReference>
<protein>
    <submittedName>
        <fullName evidence="1">Uncharacterized protein</fullName>
    </submittedName>
</protein>
<reference evidence="1" key="1">
    <citation type="submission" date="2021-05" db="EMBL/GenBank/DDBJ databases">
        <authorList>
            <person name="Scholz U."/>
            <person name="Mascher M."/>
            <person name="Fiebig A."/>
        </authorList>
    </citation>
    <scope>NUCLEOTIDE SEQUENCE [LARGE SCALE GENOMIC DNA]</scope>
</reference>
<keyword evidence="2" id="KW-1185">Reference proteome</keyword>
<reference evidence="1" key="2">
    <citation type="submission" date="2025-09" db="UniProtKB">
        <authorList>
            <consortium name="EnsemblPlants"/>
        </authorList>
    </citation>
    <scope>IDENTIFICATION</scope>
</reference>
<accession>A0ACD5XMK9</accession>
<dbReference type="EnsemblPlants" id="AVESA.00010b.r2.5AG0817380.1">
    <property type="protein sequence ID" value="AVESA.00010b.r2.5AG0817380.1.CDS"/>
    <property type="gene ID" value="AVESA.00010b.r2.5AG0817380"/>
</dbReference>
<name>A0ACD5XMK9_AVESA</name>
<proteinExistence type="predicted"/>
<evidence type="ECO:0000313" key="2">
    <source>
        <dbReference type="Proteomes" id="UP001732700"/>
    </source>
</evidence>
<organism evidence="1 2">
    <name type="scientific">Avena sativa</name>
    <name type="common">Oat</name>
    <dbReference type="NCBI Taxonomy" id="4498"/>
    <lineage>
        <taxon>Eukaryota</taxon>
        <taxon>Viridiplantae</taxon>
        <taxon>Streptophyta</taxon>
        <taxon>Embryophyta</taxon>
        <taxon>Tracheophyta</taxon>
        <taxon>Spermatophyta</taxon>
        <taxon>Magnoliopsida</taxon>
        <taxon>Liliopsida</taxon>
        <taxon>Poales</taxon>
        <taxon>Poaceae</taxon>
        <taxon>BOP clade</taxon>
        <taxon>Pooideae</taxon>
        <taxon>Poodae</taxon>
        <taxon>Poeae</taxon>
        <taxon>Poeae Chloroplast Group 1 (Aveneae type)</taxon>
        <taxon>Aveninae</taxon>
        <taxon>Avena</taxon>
    </lineage>
</organism>